<keyword evidence="1" id="KW-0472">Membrane</keyword>
<dbReference type="EMBL" id="LQOB01000269">
    <property type="protein sequence ID" value="KXT85534.1"/>
    <property type="molecule type" value="Genomic_DNA"/>
</dbReference>
<dbReference type="OrthoDB" id="2237060at2"/>
<feature type="transmembrane region" description="Helical" evidence="1">
    <location>
        <begin position="7"/>
        <end position="27"/>
    </location>
</feature>
<proteinExistence type="predicted"/>
<name>A0A139PB87_STROR</name>
<evidence type="ECO:0000313" key="2">
    <source>
        <dbReference type="EMBL" id="KXT85534.1"/>
    </source>
</evidence>
<feature type="transmembrane region" description="Helical" evidence="1">
    <location>
        <begin position="136"/>
        <end position="158"/>
    </location>
</feature>
<evidence type="ECO:0000313" key="3">
    <source>
        <dbReference type="Proteomes" id="UP000072653"/>
    </source>
</evidence>
<sequence length="177" mass="19606">MKKKPIYLWVLLVLSALISAMSLFGILSPVPSKETLGASQTQVQGFSAQQLEDTVNYLHKTAELSHSTVNIVLIILSAILVVAGIVLLIRNNLQYANYAYVAYVLLAIVGSIYTYVGMQDAVQAIRDETLRLGTEVLGKGTTILFIVINVLFLVIVFYKMWRQQKDLAEEVEAEEVA</sequence>
<comment type="caution">
    <text evidence="2">The sequence shown here is derived from an EMBL/GenBank/DDBJ whole genome shotgun (WGS) entry which is preliminary data.</text>
</comment>
<feature type="transmembrane region" description="Helical" evidence="1">
    <location>
        <begin position="68"/>
        <end position="89"/>
    </location>
</feature>
<accession>A0A139PB87</accession>
<feature type="transmembrane region" description="Helical" evidence="1">
    <location>
        <begin position="96"/>
        <end position="116"/>
    </location>
</feature>
<reference evidence="2 3" key="1">
    <citation type="submission" date="2016-01" db="EMBL/GenBank/DDBJ databases">
        <title>Highly variable Streptococcus oralis are common among viridans streptococci isolated from primates.</title>
        <authorList>
            <person name="Denapaite D."/>
            <person name="Rieger M."/>
            <person name="Koendgen S."/>
            <person name="Brueckner R."/>
            <person name="Ochigava I."/>
            <person name="Kappeler P."/>
            <person name="Maetz-Rensing K."/>
            <person name="Leendertz F."/>
            <person name="Hakenbeck R."/>
        </authorList>
    </citation>
    <scope>NUCLEOTIDE SEQUENCE [LARGE SCALE GENOMIC DNA]</scope>
    <source>
        <strain evidence="2 3">DD16</strain>
    </source>
</reference>
<dbReference type="Proteomes" id="UP000072653">
    <property type="component" value="Unassembled WGS sequence"/>
</dbReference>
<gene>
    <name evidence="2" type="ORF">SORDD16_01434</name>
</gene>
<organism evidence="2 3">
    <name type="scientific">Streptococcus oralis</name>
    <dbReference type="NCBI Taxonomy" id="1303"/>
    <lineage>
        <taxon>Bacteria</taxon>
        <taxon>Bacillati</taxon>
        <taxon>Bacillota</taxon>
        <taxon>Bacilli</taxon>
        <taxon>Lactobacillales</taxon>
        <taxon>Streptococcaceae</taxon>
        <taxon>Streptococcus</taxon>
    </lineage>
</organism>
<dbReference type="PATRIC" id="fig|1303.79.peg.1709"/>
<protein>
    <submittedName>
        <fullName evidence="2">Uncharacterized protein</fullName>
    </submittedName>
</protein>
<keyword evidence="1" id="KW-1133">Transmembrane helix</keyword>
<dbReference type="AlphaFoldDB" id="A0A139PB87"/>
<dbReference type="RefSeq" id="WP_061452997.1">
    <property type="nucleotide sequence ID" value="NZ_KQ969553.1"/>
</dbReference>
<keyword evidence="1" id="KW-0812">Transmembrane</keyword>
<evidence type="ECO:0000256" key="1">
    <source>
        <dbReference type="SAM" id="Phobius"/>
    </source>
</evidence>